<evidence type="ECO:0000313" key="3">
    <source>
        <dbReference type="EMBL" id="GAB91310.1"/>
    </source>
</evidence>
<dbReference type="OrthoDB" id="3177103at2"/>
<proteinExistence type="inferred from homology"/>
<keyword evidence="3" id="KW-0808">Transferase</keyword>
<comment type="caution">
    <text evidence="3">The sequence shown here is derived from an EMBL/GenBank/DDBJ whole genome shotgun (WGS) entry which is preliminary data.</text>
</comment>
<dbReference type="eggNOG" id="COG1215">
    <property type="taxonomic scope" value="Bacteria"/>
</dbReference>
<feature type="domain" description="Glycosyltransferase 2-like" evidence="2">
    <location>
        <begin position="21"/>
        <end position="169"/>
    </location>
</feature>
<name>K6VWQ5_9ACTN</name>
<dbReference type="InterPro" id="IPR029044">
    <property type="entry name" value="Nucleotide-diphossugar_trans"/>
</dbReference>
<accession>K6VWQ5</accession>
<evidence type="ECO:0000313" key="4">
    <source>
        <dbReference type="Proteomes" id="UP000008363"/>
    </source>
</evidence>
<dbReference type="CDD" id="cd04179">
    <property type="entry name" value="DPM_DPG-synthase_like"/>
    <property type="match status" value="1"/>
</dbReference>
<dbReference type="InterPro" id="IPR050256">
    <property type="entry name" value="Glycosyltransferase_2"/>
</dbReference>
<dbReference type="Proteomes" id="UP000008363">
    <property type="component" value="Unassembled WGS sequence"/>
</dbReference>
<dbReference type="Gene3D" id="3.90.550.10">
    <property type="entry name" value="Spore Coat Polysaccharide Biosynthesis Protein SpsA, Chain A"/>
    <property type="match status" value="1"/>
</dbReference>
<dbReference type="EMBL" id="BAHC01000126">
    <property type="protein sequence ID" value="GAB91310.1"/>
    <property type="molecule type" value="Genomic_DNA"/>
</dbReference>
<gene>
    <name evidence="3" type="ORF">GORHZ_126_00510</name>
</gene>
<dbReference type="AlphaFoldDB" id="K6VWQ5"/>
<dbReference type="Pfam" id="PF00535">
    <property type="entry name" value="Glycos_transf_2"/>
    <property type="match status" value="1"/>
</dbReference>
<comment type="similarity">
    <text evidence="1">Belongs to the glycosyltransferase 2 family.</text>
</comment>
<reference evidence="3 4" key="1">
    <citation type="submission" date="2012-08" db="EMBL/GenBank/DDBJ databases">
        <title>Whole genome shotgun sequence of Gordonia rhizosphera NBRC 16068.</title>
        <authorList>
            <person name="Takarada H."/>
            <person name="Isaki S."/>
            <person name="Hosoyama A."/>
            <person name="Tsuchikane K."/>
            <person name="Katsumata H."/>
            <person name="Baba S."/>
            <person name="Ohji S."/>
            <person name="Yamazaki S."/>
            <person name="Fujita N."/>
        </authorList>
    </citation>
    <scope>NUCLEOTIDE SEQUENCE [LARGE SCALE GENOMIC DNA]</scope>
    <source>
        <strain evidence="3 4">NBRC 16068</strain>
    </source>
</reference>
<keyword evidence="4" id="KW-1185">Reference proteome</keyword>
<dbReference type="InterPro" id="IPR001173">
    <property type="entry name" value="Glyco_trans_2-like"/>
</dbReference>
<evidence type="ECO:0000256" key="1">
    <source>
        <dbReference type="ARBA" id="ARBA00006739"/>
    </source>
</evidence>
<dbReference type="STRING" id="1108045.GORHZ_126_00510"/>
<dbReference type="PANTHER" id="PTHR48090">
    <property type="entry name" value="UNDECAPRENYL-PHOSPHATE 4-DEOXY-4-FORMAMIDO-L-ARABINOSE TRANSFERASE-RELATED"/>
    <property type="match status" value="1"/>
</dbReference>
<protein>
    <submittedName>
        <fullName evidence="3">Putative glycosyltransferase</fullName>
    </submittedName>
</protein>
<dbReference type="RefSeq" id="WP_006334654.1">
    <property type="nucleotide sequence ID" value="NZ_BAHC01000126.1"/>
</dbReference>
<dbReference type="GO" id="GO:0016740">
    <property type="term" value="F:transferase activity"/>
    <property type="evidence" value="ECO:0007669"/>
    <property type="project" value="UniProtKB-KW"/>
</dbReference>
<dbReference type="SUPFAM" id="SSF53448">
    <property type="entry name" value="Nucleotide-diphospho-sugar transferases"/>
    <property type="match status" value="1"/>
</dbReference>
<dbReference type="PANTHER" id="PTHR48090:SF7">
    <property type="entry name" value="RFBJ PROTEIN"/>
    <property type="match status" value="1"/>
</dbReference>
<sequence length="232" mass="24688">MGSSGERTGADRTRVEPDDVSVIIPCRNEAGSLPDLLARIPAGMEPLVVDNGSDDGTGRVARDCGATVVTERRPGYGSAVHAGVVAARRPVLCTIDGDGSLSPEELPRLLERLAAGADLAVGRRIPQPSSAWPMHARLGSLFVAWRLRRMYGMGVHDIGPMRAIRREVLLGLDVGDRRSGYPVEVLVRAGRAGLRVDECDVIYRPRTAGTSKVSGSLRGSVRAGRDFLAALS</sequence>
<organism evidence="3 4">
    <name type="scientific">Gordonia rhizosphera NBRC 16068</name>
    <dbReference type="NCBI Taxonomy" id="1108045"/>
    <lineage>
        <taxon>Bacteria</taxon>
        <taxon>Bacillati</taxon>
        <taxon>Actinomycetota</taxon>
        <taxon>Actinomycetes</taxon>
        <taxon>Mycobacteriales</taxon>
        <taxon>Gordoniaceae</taxon>
        <taxon>Gordonia</taxon>
    </lineage>
</organism>
<evidence type="ECO:0000259" key="2">
    <source>
        <dbReference type="Pfam" id="PF00535"/>
    </source>
</evidence>